<dbReference type="InterPro" id="IPR029058">
    <property type="entry name" value="AB_hydrolase_fold"/>
</dbReference>
<comment type="function">
    <text evidence="7">Lipase that preferentially hydrolysis medium-chain saturated monoacylglycerols including 2-arachidonoylglycerol. Through 2-arachidonoylglycerol degradation may regulate endocannabinoid signaling pathways. Also has a lysophosphatidyl lipase activity with a preference for lysophosphatidylglycerol among other lysophospholipids. Also able to degrade bis(monoacylglycero)phosphate (BMP) and constitutes the major enzyme for BMP catabolism. BMP, also known as lysobisphosphatidic acid, is enriched in late endosomes and lysosomes and plays a key role in the formation of intraluminal vesicles and in lipid sorting.</text>
</comment>
<accession>A0A2J7PF10</accession>
<sequence length="491" mass="54209">MKDEPVGKNQFRNDDVIPHAVISCHEIPDDNHAVETLNHNIEGTHKQQLVNTSPKSVGCVNPTFFGSSINPDLLEYAVVPGAPSVECDAFFLRTDLPGFVGMGAECFDDPDSGFNTVSLECNRAINADCFKVASKHSDVGQLSHVTEKTLTESYTANPNEIHLTALQARISADSQFSDKIIEAKDDAHEYNQTTFTSVDIRLPDTCRTQSNIADVGPKVQKSDIQHRKIKQCYHTANLKRLKPLLYFLHGVGCSADVWSALLQYFTAAGYEVVAPDMLGHGYSAAPDKASAYAFHRLLKDSIDIFDRFVGEHRSCVVIGHAYGCSLAAALARYRAQQVSHLILISGGGPAPLAPRTADSRPPSISPCLLACMKPLLMCGFRRNILYAPCGKHIESCPSMTKGVPRYVLHHVAQGQDWPEGDATFHRRILAPTLLVHGLQDPYVTLVQECEMERTIPRSFLELIPDAGHLSMLETPAHLSHMIHCFIDWWSR</sequence>
<dbReference type="GO" id="GO:0031902">
    <property type="term" value="C:late endosome membrane"/>
    <property type="evidence" value="ECO:0007669"/>
    <property type="project" value="UniProtKB-SubCell"/>
</dbReference>
<evidence type="ECO:0000259" key="8">
    <source>
        <dbReference type="Pfam" id="PF12697"/>
    </source>
</evidence>
<dbReference type="GO" id="GO:0005765">
    <property type="term" value="C:lysosomal membrane"/>
    <property type="evidence" value="ECO:0007669"/>
    <property type="project" value="UniProtKB-SubCell"/>
</dbReference>
<comment type="caution">
    <text evidence="9">The sequence shown here is derived from an EMBL/GenBank/DDBJ whole genome shotgun (WGS) entry which is preliminary data.</text>
</comment>
<dbReference type="PRINTS" id="PR00412">
    <property type="entry name" value="EPOXHYDRLASE"/>
</dbReference>
<evidence type="ECO:0000313" key="10">
    <source>
        <dbReference type="Proteomes" id="UP000235965"/>
    </source>
</evidence>
<evidence type="ECO:0000256" key="2">
    <source>
        <dbReference type="ARBA" id="ARBA00013254"/>
    </source>
</evidence>
<evidence type="ECO:0000256" key="5">
    <source>
        <dbReference type="ARBA" id="ARBA00046308"/>
    </source>
</evidence>
<comment type="subcellular location">
    <subcellularLocation>
        <location evidence="3">Late endosome membrane</location>
        <topology evidence="3">Single-pass type II membrane protein</topology>
    </subcellularLocation>
    <subcellularLocation>
        <location evidence="4">Lysosome membrane</location>
        <topology evidence="4">Single-pass type II membrane protein</topology>
    </subcellularLocation>
    <subcellularLocation>
        <location evidence="5">Mitochondrion membrane</location>
        <topology evidence="5">Single-pass type II membrane protein</topology>
    </subcellularLocation>
</comment>
<dbReference type="InterPro" id="IPR050266">
    <property type="entry name" value="AB_hydrolase_sf"/>
</dbReference>
<evidence type="ECO:0000256" key="3">
    <source>
        <dbReference type="ARBA" id="ARBA00037797"/>
    </source>
</evidence>
<evidence type="ECO:0000313" key="9">
    <source>
        <dbReference type="EMBL" id="PNF14929.1"/>
    </source>
</evidence>
<proteinExistence type="predicted"/>
<organism evidence="9 10">
    <name type="scientific">Cryptotermes secundus</name>
    <dbReference type="NCBI Taxonomy" id="105785"/>
    <lineage>
        <taxon>Eukaryota</taxon>
        <taxon>Metazoa</taxon>
        <taxon>Ecdysozoa</taxon>
        <taxon>Arthropoda</taxon>
        <taxon>Hexapoda</taxon>
        <taxon>Insecta</taxon>
        <taxon>Pterygota</taxon>
        <taxon>Neoptera</taxon>
        <taxon>Polyneoptera</taxon>
        <taxon>Dictyoptera</taxon>
        <taxon>Blattodea</taxon>
        <taxon>Blattoidea</taxon>
        <taxon>Termitoidae</taxon>
        <taxon>Kalotermitidae</taxon>
        <taxon>Cryptotermitinae</taxon>
        <taxon>Cryptotermes</taxon>
    </lineage>
</organism>
<dbReference type="GO" id="GO:0047372">
    <property type="term" value="F:monoacylglycerol lipase activity"/>
    <property type="evidence" value="ECO:0007669"/>
    <property type="project" value="UniProtKB-EC"/>
</dbReference>
<name>A0A2J7PF10_9NEOP</name>
<dbReference type="EMBL" id="NEVH01026086">
    <property type="protein sequence ID" value="PNF14929.1"/>
    <property type="molecule type" value="Genomic_DNA"/>
</dbReference>
<dbReference type="SUPFAM" id="SSF53474">
    <property type="entry name" value="alpha/beta-Hydrolases"/>
    <property type="match status" value="1"/>
</dbReference>
<dbReference type="EC" id="3.1.1.23" evidence="2"/>
<dbReference type="PANTHER" id="PTHR43798">
    <property type="entry name" value="MONOACYLGLYCEROL LIPASE"/>
    <property type="match status" value="1"/>
</dbReference>
<dbReference type="GO" id="GO:0031966">
    <property type="term" value="C:mitochondrial membrane"/>
    <property type="evidence" value="ECO:0007669"/>
    <property type="project" value="UniProtKB-SubCell"/>
</dbReference>
<dbReference type="STRING" id="105785.A0A2J7PF10"/>
<dbReference type="InParanoid" id="A0A2J7PF10"/>
<comment type="catalytic activity">
    <reaction evidence="1">
        <text>Hydrolyzes glycerol monoesters of long-chain fatty acids.</text>
        <dbReference type="EC" id="3.1.1.23"/>
    </reaction>
</comment>
<feature type="domain" description="AB hydrolase-1" evidence="8">
    <location>
        <begin position="246"/>
        <end position="475"/>
    </location>
</feature>
<dbReference type="Gene3D" id="3.40.50.1820">
    <property type="entry name" value="alpha/beta hydrolase"/>
    <property type="match status" value="1"/>
</dbReference>
<reference evidence="9 10" key="1">
    <citation type="submission" date="2017-12" db="EMBL/GenBank/DDBJ databases">
        <title>Hemimetabolous genomes reveal molecular basis of termite eusociality.</title>
        <authorList>
            <person name="Harrison M.C."/>
            <person name="Jongepier E."/>
            <person name="Robertson H.M."/>
            <person name="Arning N."/>
            <person name="Bitard-Feildel T."/>
            <person name="Chao H."/>
            <person name="Childers C.P."/>
            <person name="Dinh H."/>
            <person name="Doddapaneni H."/>
            <person name="Dugan S."/>
            <person name="Gowin J."/>
            <person name="Greiner C."/>
            <person name="Han Y."/>
            <person name="Hu H."/>
            <person name="Hughes D.S.T."/>
            <person name="Huylmans A.-K."/>
            <person name="Kemena C."/>
            <person name="Kremer L.P.M."/>
            <person name="Lee S.L."/>
            <person name="Lopez-Ezquerra A."/>
            <person name="Mallet L."/>
            <person name="Monroy-Kuhn J.M."/>
            <person name="Moser A."/>
            <person name="Murali S.C."/>
            <person name="Muzny D.M."/>
            <person name="Otani S."/>
            <person name="Piulachs M.-D."/>
            <person name="Poelchau M."/>
            <person name="Qu J."/>
            <person name="Schaub F."/>
            <person name="Wada-Katsumata A."/>
            <person name="Worley K.C."/>
            <person name="Xie Q."/>
            <person name="Ylla G."/>
            <person name="Poulsen M."/>
            <person name="Gibbs R.A."/>
            <person name="Schal C."/>
            <person name="Richards S."/>
            <person name="Belles X."/>
            <person name="Korb J."/>
            <person name="Bornberg-Bauer E."/>
        </authorList>
    </citation>
    <scope>NUCLEOTIDE SEQUENCE [LARGE SCALE GENOMIC DNA]</scope>
    <source>
        <tissue evidence="9">Whole body</tissue>
    </source>
</reference>
<evidence type="ECO:0000256" key="6">
    <source>
        <dbReference type="ARBA" id="ARBA00047662"/>
    </source>
</evidence>
<comment type="catalytic activity">
    <reaction evidence="6">
        <text>1-dodecanoylglycerol + H2O = dodecanoate + glycerol + H(+)</text>
        <dbReference type="Rhea" id="RHEA:44316"/>
        <dbReference type="ChEBI" id="CHEBI:15377"/>
        <dbReference type="ChEBI" id="CHEBI:15378"/>
        <dbReference type="ChEBI" id="CHEBI:17754"/>
        <dbReference type="ChEBI" id="CHEBI:18262"/>
        <dbReference type="ChEBI" id="CHEBI:75539"/>
    </reaction>
</comment>
<evidence type="ECO:0000256" key="7">
    <source>
        <dbReference type="ARBA" id="ARBA00049568"/>
    </source>
</evidence>
<keyword evidence="10" id="KW-1185">Reference proteome</keyword>
<dbReference type="PRINTS" id="PR00111">
    <property type="entry name" value="ABHYDROLASE"/>
</dbReference>
<dbReference type="Proteomes" id="UP000235965">
    <property type="component" value="Unassembled WGS sequence"/>
</dbReference>
<dbReference type="OrthoDB" id="428974at2759"/>
<evidence type="ECO:0000256" key="4">
    <source>
        <dbReference type="ARBA" id="ARBA00037874"/>
    </source>
</evidence>
<protein>
    <recommendedName>
        <fullName evidence="2">acylglycerol lipase</fullName>
        <ecNumber evidence="2">3.1.1.23</ecNumber>
    </recommendedName>
</protein>
<gene>
    <name evidence="9" type="ORF">B7P43_G04324</name>
</gene>
<dbReference type="AlphaFoldDB" id="A0A2J7PF10"/>
<evidence type="ECO:0000256" key="1">
    <source>
        <dbReference type="ARBA" id="ARBA00001613"/>
    </source>
</evidence>
<dbReference type="InterPro" id="IPR000073">
    <property type="entry name" value="AB_hydrolase_1"/>
</dbReference>
<dbReference type="Pfam" id="PF12697">
    <property type="entry name" value="Abhydrolase_6"/>
    <property type="match status" value="1"/>
</dbReference>
<dbReference type="PANTHER" id="PTHR43798:SF5">
    <property type="entry name" value="MONOACYLGLYCEROL LIPASE ABHD6"/>
    <property type="match status" value="1"/>
</dbReference>
<dbReference type="InterPro" id="IPR000639">
    <property type="entry name" value="Epox_hydrolase-like"/>
</dbReference>
<dbReference type="GO" id="GO:0046464">
    <property type="term" value="P:acylglycerol catabolic process"/>
    <property type="evidence" value="ECO:0007669"/>
    <property type="project" value="TreeGrafter"/>
</dbReference>